<evidence type="ECO:0000256" key="1">
    <source>
        <dbReference type="SAM" id="Coils"/>
    </source>
</evidence>
<gene>
    <name evidence="3" type="ORF">DRP44_01270</name>
</gene>
<feature type="coiled-coil region" evidence="1">
    <location>
        <begin position="356"/>
        <end position="383"/>
    </location>
</feature>
<dbReference type="PANTHER" id="PTHR38462">
    <property type="entry name" value="EXONUCLEASE-LIKE PROTEIN"/>
    <property type="match status" value="1"/>
</dbReference>
<reference evidence="3 4" key="1">
    <citation type="submission" date="2018-06" db="EMBL/GenBank/DDBJ databases">
        <title>Extensive metabolic versatility and redundancy in microbially diverse, dynamic hydrothermal sediments.</title>
        <authorList>
            <person name="Dombrowski N."/>
            <person name="Teske A."/>
            <person name="Baker B.J."/>
        </authorList>
    </citation>
    <scope>NUCLEOTIDE SEQUENCE [LARGE SCALE GENOMIC DNA]</scope>
    <source>
        <strain evidence="3">B35_G9</strain>
    </source>
</reference>
<dbReference type="PANTHER" id="PTHR38462:SF1">
    <property type="entry name" value="YPRB RIBONUCLEASE H-LIKE DOMAIN-CONTAINING PROTEIN"/>
    <property type="match status" value="1"/>
</dbReference>
<evidence type="ECO:0000313" key="4">
    <source>
        <dbReference type="Proteomes" id="UP000282321"/>
    </source>
</evidence>
<dbReference type="GO" id="GO:0003676">
    <property type="term" value="F:nucleic acid binding"/>
    <property type="evidence" value="ECO:0007669"/>
    <property type="project" value="InterPro"/>
</dbReference>
<sequence length="383" mass="44588">MKIEDQLNRLSKKVGRGKPDIDSTFKIYENRHPFPLTLGKYTLNATFQLEEITKITLPENPAIDIKDVLFFDTETTGLSSGTGTIPFLIGFGYFINESFITKQFFLKSPSAEYAMLEEVNKIINKYDYIASYNGKGFDTHILESRFILNRISSRLAELNHIDLLYPCRAFFRRYLGSASLQNIERGILNYTRHDDIPGALIPYVYFDFLKSGNDEKIHAVIEHNRLDILSLAFIIKLLNTLMKNPSESPHELVSLSAANYLKNKRISGEAKIHFENIIQRGNNDTLRKEAKKSLSMLLKREDIHKASLLWEEEKDELYAIIELAKYHEHKTKRIDVALEITNEGLDKCRLMRELENNNLKHLYDELEKRKRRLLRKLKRNTKT</sequence>
<evidence type="ECO:0000259" key="2">
    <source>
        <dbReference type="Pfam" id="PF13482"/>
    </source>
</evidence>
<dbReference type="InterPro" id="IPR012337">
    <property type="entry name" value="RNaseH-like_sf"/>
</dbReference>
<dbReference type="Proteomes" id="UP000282321">
    <property type="component" value="Unassembled WGS sequence"/>
</dbReference>
<organism evidence="3 4">
    <name type="scientific">candidate division TA06 bacterium</name>
    <dbReference type="NCBI Taxonomy" id="2250710"/>
    <lineage>
        <taxon>Bacteria</taxon>
        <taxon>Bacteria division TA06</taxon>
    </lineage>
</organism>
<name>A0A660SCU0_UNCT6</name>
<dbReference type="SUPFAM" id="SSF53098">
    <property type="entry name" value="Ribonuclease H-like"/>
    <property type="match status" value="1"/>
</dbReference>
<proteinExistence type="predicted"/>
<evidence type="ECO:0000313" key="3">
    <source>
        <dbReference type="EMBL" id="RKX67820.1"/>
    </source>
</evidence>
<keyword evidence="1" id="KW-0175">Coiled coil</keyword>
<feature type="domain" description="YprB ribonuclease H-like" evidence="2">
    <location>
        <begin position="69"/>
        <end position="238"/>
    </location>
</feature>
<dbReference type="AlphaFoldDB" id="A0A660SCU0"/>
<dbReference type="EMBL" id="QNBC01000009">
    <property type="protein sequence ID" value="RKX67820.1"/>
    <property type="molecule type" value="Genomic_DNA"/>
</dbReference>
<comment type="caution">
    <text evidence="3">The sequence shown here is derived from an EMBL/GenBank/DDBJ whole genome shotgun (WGS) entry which is preliminary data.</text>
</comment>
<dbReference type="InterPro" id="IPR036397">
    <property type="entry name" value="RNaseH_sf"/>
</dbReference>
<accession>A0A660SCU0</accession>
<dbReference type="Pfam" id="PF13482">
    <property type="entry name" value="RNase_H_2"/>
    <property type="match status" value="1"/>
</dbReference>
<dbReference type="InterPro" id="IPR038720">
    <property type="entry name" value="YprB_RNase_H-like_dom"/>
</dbReference>
<dbReference type="Gene3D" id="3.30.420.10">
    <property type="entry name" value="Ribonuclease H-like superfamily/Ribonuclease H"/>
    <property type="match status" value="1"/>
</dbReference>
<protein>
    <recommendedName>
        <fullName evidence="2">YprB ribonuclease H-like domain-containing protein</fullName>
    </recommendedName>
</protein>